<dbReference type="Proteomes" id="UP001196509">
    <property type="component" value="Unassembled WGS sequence"/>
</dbReference>
<feature type="transmembrane region" description="Helical" evidence="6">
    <location>
        <begin position="210"/>
        <end position="230"/>
    </location>
</feature>
<sequence>MNRKYLPLAATIVVFIALFLVGGAMYKNFLSTLVLGNILADNAFIIIAAIGATFVILSGGIDLSIGSMIGFVGVCMAVLDRMGWHPLAAAALMICFGIAYGAMQGFVIDFCDIQPFIVTLAGLFLLRGACFMVTLDSVPIRHDFVDLYASARIPLPGRGVLRSSAIVMLASLALAIFIAHFTRFGTNVYAIGGDKESARLMGVNIRRTTVGVYATGGFFSALAGVVYALYTSSGYPLAGSTLELSAIAAVVLGGTLLTGGVGMVAGTLFGGMILGLISTLIIFHGSLNSAWIMISSGVLLFAFIVLHRFLVSSFNLRGTS</sequence>
<evidence type="ECO:0000313" key="8">
    <source>
        <dbReference type="Proteomes" id="UP001196509"/>
    </source>
</evidence>
<dbReference type="PANTHER" id="PTHR32196:SF63">
    <property type="entry name" value="INNER MEMBRANE ABC TRANSPORTER PERMEASE PROTEIN YJFF"/>
    <property type="match status" value="1"/>
</dbReference>
<feature type="transmembrane region" description="Helical" evidence="6">
    <location>
        <begin position="38"/>
        <end position="57"/>
    </location>
</feature>
<feature type="transmembrane region" description="Helical" evidence="6">
    <location>
        <begin position="290"/>
        <end position="310"/>
    </location>
</feature>
<evidence type="ECO:0000256" key="4">
    <source>
        <dbReference type="ARBA" id="ARBA00022989"/>
    </source>
</evidence>
<feature type="transmembrane region" description="Helical" evidence="6">
    <location>
        <begin position="6"/>
        <end position="26"/>
    </location>
</feature>
<dbReference type="InterPro" id="IPR001851">
    <property type="entry name" value="ABC_transp_permease"/>
</dbReference>
<evidence type="ECO:0000256" key="5">
    <source>
        <dbReference type="ARBA" id="ARBA00023136"/>
    </source>
</evidence>
<evidence type="ECO:0000256" key="3">
    <source>
        <dbReference type="ARBA" id="ARBA00022692"/>
    </source>
</evidence>
<keyword evidence="8" id="KW-1185">Reference proteome</keyword>
<dbReference type="CDD" id="cd06579">
    <property type="entry name" value="TM_PBP1_transp_AraH_like"/>
    <property type="match status" value="1"/>
</dbReference>
<dbReference type="RefSeq" id="WP_220228034.1">
    <property type="nucleotide sequence ID" value="NZ_JAICBX010000002.1"/>
</dbReference>
<evidence type="ECO:0000256" key="6">
    <source>
        <dbReference type="SAM" id="Phobius"/>
    </source>
</evidence>
<feature type="transmembrane region" description="Helical" evidence="6">
    <location>
        <begin position="159"/>
        <end position="179"/>
    </location>
</feature>
<organism evidence="7 8">
    <name type="scientific">Flavimaribacter sediminis</name>
    <dbReference type="NCBI Taxonomy" id="2865987"/>
    <lineage>
        <taxon>Bacteria</taxon>
        <taxon>Pseudomonadati</taxon>
        <taxon>Pseudomonadota</taxon>
        <taxon>Alphaproteobacteria</taxon>
        <taxon>Hyphomicrobiales</taxon>
        <taxon>Rhizobiaceae</taxon>
        <taxon>Flavimaribacter</taxon>
    </lineage>
</organism>
<keyword evidence="5 6" id="KW-0472">Membrane</keyword>
<reference evidence="7" key="1">
    <citation type="submission" date="2021-08" db="EMBL/GenBank/DDBJ databases">
        <title>Hoeflea bacterium WL0058 sp. nov., isolated from the sediment.</title>
        <authorList>
            <person name="Wang L."/>
            <person name="Zhang D."/>
        </authorList>
    </citation>
    <scope>NUCLEOTIDE SEQUENCE</scope>
    <source>
        <strain evidence="7">WL0058</strain>
    </source>
</reference>
<dbReference type="GO" id="GO:0022857">
    <property type="term" value="F:transmembrane transporter activity"/>
    <property type="evidence" value="ECO:0007669"/>
    <property type="project" value="InterPro"/>
</dbReference>
<evidence type="ECO:0000256" key="1">
    <source>
        <dbReference type="ARBA" id="ARBA00004651"/>
    </source>
</evidence>
<protein>
    <submittedName>
        <fullName evidence="7">Sugar ABC transporter permease YjfF</fullName>
    </submittedName>
</protein>
<feature type="transmembrane region" description="Helical" evidence="6">
    <location>
        <begin position="113"/>
        <end position="138"/>
    </location>
</feature>
<dbReference type="EMBL" id="JAICBX010000002">
    <property type="protein sequence ID" value="MBW8637316.1"/>
    <property type="molecule type" value="Genomic_DNA"/>
</dbReference>
<dbReference type="PANTHER" id="PTHR32196">
    <property type="entry name" value="ABC TRANSPORTER PERMEASE PROTEIN YPHD-RELATED-RELATED"/>
    <property type="match status" value="1"/>
</dbReference>
<gene>
    <name evidence="7" type="primary">yjfF</name>
    <name evidence="7" type="ORF">K1W69_08960</name>
</gene>
<comment type="subcellular location">
    <subcellularLocation>
        <location evidence="1">Cell membrane</location>
        <topology evidence="1">Multi-pass membrane protein</topology>
    </subcellularLocation>
</comment>
<dbReference type="NCBIfam" id="NF008630">
    <property type="entry name" value="PRK11618.1"/>
    <property type="match status" value="1"/>
</dbReference>
<keyword evidence="4 6" id="KW-1133">Transmembrane helix</keyword>
<comment type="caution">
    <text evidence="7">The sequence shown here is derived from an EMBL/GenBank/DDBJ whole genome shotgun (WGS) entry which is preliminary data.</text>
</comment>
<feature type="transmembrane region" description="Helical" evidence="6">
    <location>
        <begin position="263"/>
        <end position="283"/>
    </location>
</feature>
<evidence type="ECO:0000256" key="2">
    <source>
        <dbReference type="ARBA" id="ARBA00022475"/>
    </source>
</evidence>
<dbReference type="GO" id="GO:0005886">
    <property type="term" value="C:plasma membrane"/>
    <property type="evidence" value="ECO:0007669"/>
    <property type="project" value="UniProtKB-SubCell"/>
</dbReference>
<dbReference type="Pfam" id="PF02653">
    <property type="entry name" value="BPD_transp_2"/>
    <property type="match status" value="1"/>
</dbReference>
<evidence type="ECO:0000313" key="7">
    <source>
        <dbReference type="EMBL" id="MBW8637316.1"/>
    </source>
</evidence>
<keyword evidence="3 6" id="KW-0812">Transmembrane</keyword>
<feature type="transmembrane region" description="Helical" evidence="6">
    <location>
        <begin position="237"/>
        <end position="257"/>
    </location>
</feature>
<feature type="transmembrane region" description="Helical" evidence="6">
    <location>
        <begin position="87"/>
        <end position="107"/>
    </location>
</feature>
<accession>A0AAE2ZJC4</accession>
<name>A0AAE2ZJC4_9HYPH</name>
<proteinExistence type="predicted"/>
<keyword evidence="2" id="KW-1003">Cell membrane</keyword>
<dbReference type="AlphaFoldDB" id="A0AAE2ZJC4"/>